<dbReference type="Proteomes" id="UP000030745">
    <property type="component" value="Unassembled WGS sequence"/>
</dbReference>
<dbReference type="SUPFAM" id="SSF57184">
    <property type="entry name" value="Growth factor receptor domain"/>
    <property type="match status" value="3"/>
</dbReference>
<dbReference type="SMART" id="SM01411">
    <property type="entry name" value="Ephrin_rec_like"/>
    <property type="match status" value="7"/>
</dbReference>
<evidence type="ECO:0008006" key="3">
    <source>
        <dbReference type="Google" id="ProtNLM"/>
    </source>
</evidence>
<protein>
    <recommendedName>
        <fullName evidence="3">Tyrosine-protein kinase ephrin type A/B receptor-like domain-containing protein</fullName>
    </recommendedName>
</protein>
<accession>A0A067BIC2</accession>
<gene>
    <name evidence="1" type="ORF">SPRG_17985</name>
</gene>
<evidence type="ECO:0000313" key="2">
    <source>
        <dbReference type="Proteomes" id="UP000030745"/>
    </source>
</evidence>
<evidence type="ECO:0000313" key="1">
    <source>
        <dbReference type="EMBL" id="KDO16495.1"/>
    </source>
</evidence>
<dbReference type="RefSeq" id="XP_012212797.1">
    <property type="nucleotide sequence ID" value="XM_012357407.1"/>
</dbReference>
<dbReference type="PANTHER" id="PTHR47236">
    <property type="entry name" value="GENE, 32742-RELATED-RELATED"/>
    <property type="match status" value="1"/>
</dbReference>
<dbReference type="VEuPathDB" id="FungiDB:SPRG_17985"/>
<organism evidence="1 2">
    <name type="scientific">Saprolegnia parasitica (strain CBS 223.65)</name>
    <dbReference type="NCBI Taxonomy" id="695850"/>
    <lineage>
        <taxon>Eukaryota</taxon>
        <taxon>Sar</taxon>
        <taxon>Stramenopiles</taxon>
        <taxon>Oomycota</taxon>
        <taxon>Saprolegniomycetes</taxon>
        <taxon>Saprolegniales</taxon>
        <taxon>Saprolegniaceae</taxon>
        <taxon>Saprolegnia</taxon>
    </lineage>
</organism>
<dbReference type="Gene3D" id="2.10.50.10">
    <property type="entry name" value="Tumor Necrosis Factor Receptor, subunit A, domain 2"/>
    <property type="match status" value="3"/>
</dbReference>
<name>A0A067BIC2_SAPPC</name>
<dbReference type="OMA" id="EGHYCAG"/>
<keyword evidence="2" id="KW-1185">Reference proteome</keyword>
<dbReference type="AlphaFoldDB" id="A0A067BIC2"/>
<dbReference type="InterPro" id="IPR009030">
    <property type="entry name" value="Growth_fac_rcpt_cys_sf"/>
</dbReference>
<dbReference type="KEGG" id="spar:SPRG_17985"/>
<dbReference type="GeneID" id="24139512"/>
<dbReference type="PANTHER" id="PTHR47236:SF4">
    <property type="entry name" value="GENE 9195-RELATED"/>
    <property type="match status" value="1"/>
</dbReference>
<sequence length="577" mass="58003">MHEYPCPKGTYSNQTMLQNVTQCVYAPGGMYVDIGSYTPTPTGQTNVFGVIGNQCPQGSYCPQGSSNPTPCPAGTYGASPQLPNVSSCSMCDPGFICPTTGLVSASTLCPAGSYCPGGQVTGAEHSCPLGSACPLGSIVPQPCAAGTFANNTGQSVCSPCPPQFYCLNNASVPLPCPAGYFCPSQTQFATQFACPAGSISNQAQLQSAAQCDDCPPGHYCNGQAPTNVPSGRCAPSFYCSKRATGPRPNDTTGGLCSPGYVCLDGSSVPNPTDGVTGFACPPGNYCPMGSAFPVGCTPGTASTPRPVDGATGNICPFGFYCPQATTTPLLCPETTYSGTLGQAQCTPCPAGSFCDGVLTDRHQVCPQGAYCPPSTGASQPPCPVGSFNNGTGLPAITNCTVCTPGSFCASVGLVQPTALCQAGFFCNAGAVNAFGQTTSQLVNGTLSANASSCPSGSYCPVGTYQPVPCPVGTYLPTRGGRQLSDCQLCTPGQYCDTTGAVAPSGPCDPGYFCQHNNAVARPTSMTTVNSMQLGGGVCPVANFCPGGSSAPTLCAAGTYSISTGASQCTPCPAGTTL</sequence>
<proteinExistence type="predicted"/>
<reference evidence="1 2" key="1">
    <citation type="journal article" date="2013" name="PLoS Genet.">
        <title>Distinctive expansion of potential virulence genes in the genome of the oomycete fish pathogen Saprolegnia parasitica.</title>
        <authorList>
            <person name="Jiang R.H."/>
            <person name="de Bruijn I."/>
            <person name="Haas B.J."/>
            <person name="Belmonte R."/>
            <person name="Lobach L."/>
            <person name="Christie J."/>
            <person name="van den Ackerveken G."/>
            <person name="Bottin A."/>
            <person name="Bulone V."/>
            <person name="Diaz-Moreno S.M."/>
            <person name="Dumas B."/>
            <person name="Fan L."/>
            <person name="Gaulin E."/>
            <person name="Govers F."/>
            <person name="Grenville-Briggs L.J."/>
            <person name="Horner N.R."/>
            <person name="Levin J.Z."/>
            <person name="Mammella M."/>
            <person name="Meijer H.J."/>
            <person name="Morris P."/>
            <person name="Nusbaum C."/>
            <person name="Oome S."/>
            <person name="Phillips A.J."/>
            <person name="van Rooyen D."/>
            <person name="Rzeszutek E."/>
            <person name="Saraiva M."/>
            <person name="Secombes C.J."/>
            <person name="Seidl M.F."/>
            <person name="Snel B."/>
            <person name="Stassen J.H."/>
            <person name="Sykes S."/>
            <person name="Tripathy S."/>
            <person name="van den Berg H."/>
            <person name="Vega-Arreguin J.C."/>
            <person name="Wawra S."/>
            <person name="Young S.K."/>
            <person name="Zeng Q."/>
            <person name="Dieguez-Uribeondo J."/>
            <person name="Russ C."/>
            <person name="Tyler B.M."/>
            <person name="van West P."/>
        </authorList>
    </citation>
    <scope>NUCLEOTIDE SEQUENCE [LARGE SCALE GENOMIC DNA]</scope>
    <source>
        <strain evidence="1 2">CBS 223.65</strain>
    </source>
</reference>
<dbReference type="EMBL" id="KK584086">
    <property type="protein sequence ID" value="KDO16495.1"/>
    <property type="molecule type" value="Genomic_DNA"/>
</dbReference>
<dbReference type="OrthoDB" id="78979at2759"/>